<dbReference type="GO" id="GO:0016020">
    <property type="term" value="C:membrane"/>
    <property type="evidence" value="ECO:0007669"/>
    <property type="project" value="UniProtKB-SubCell"/>
</dbReference>
<comment type="caution">
    <text evidence="6">The sequence shown here is derived from an EMBL/GenBank/DDBJ whole genome shotgun (WGS) entry which is preliminary data.</text>
</comment>
<evidence type="ECO:0000256" key="2">
    <source>
        <dbReference type="ARBA" id="ARBA00022692"/>
    </source>
</evidence>
<evidence type="ECO:0000313" key="6">
    <source>
        <dbReference type="EMBL" id="RPE75802.1"/>
    </source>
</evidence>
<dbReference type="InterPro" id="IPR007593">
    <property type="entry name" value="CD225/Dispanin_fam"/>
</dbReference>
<dbReference type="Proteomes" id="UP000269708">
    <property type="component" value="Unassembled WGS sequence"/>
</dbReference>
<dbReference type="AlphaFoldDB" id="A0A3N4UYK4"/>
<evidence type="ECO:0000256" key="1">
    <source>
        <dbReference type="ARBA" id="ARBA00004370"/>
    </source>
</evidence>
<sequence length="109" mass="11786">MNVPPPPPPRSPVPNHLVWAVLVTVASLFVCCIVGTIPGIVAIVFASQVNGKLSQGDYAGAERAARTAKLWCWITTALCVVGLLWSVYFISTGGLEQYRLMMQQMRTGP</sequence>
<protein>
    <submittedName>
        <fullName evidence="6">Interferon-induced transmembrane protein</fullName>
    </submittedName>
</protein>
<proteinExistence type="predicted"/>
<keyword evidence="7" id="KW-1185">Reference proteome</keyword>
<organism evidence="6 7">
    <name type="scientific">Vulcaniibacterium tengchongense</name>
    <dbReference type="NCBI Taxonomy" id="1273429"/>
    <lineage>
        <taxon>Bacteria</taxon>
        <taxon>Pseudomonadati</taxon>
        <taxon>Pseudomonadota</taxon>
        <taxon>Gammaproteobacteria</taxon>
        <taxon>Lysobacterales</taxon>
        <taxon>Lysobacteraceae</taxon>
        <taxon>Vulcaniibacterium</taxon>
    </lineage>
</organism>
<name>A0A3N4UYK4_9GAMM</name>
<evidence type="ECO:0000256" key="4">
    <source>
        <dbReference type="ARBA" id="ARBA00023136"/>
    </source>
</evidence>
<evidence type="ECO:0000256" key="3">
    <source>
        <dbReference type="ARBA" id="ARBA00022989"/>
    </source>
</evidence>
<gene>
    <name evidence="6" type="ORF">EDC50_2698</name>
</gene>
<dbReference type="EMBL" id="RKQN01000004">
    <property type="protein sequence ID" value="RPE75802.1"/>
    <property type="molecule type" value="Genomic_DNA"/>
</dbReference>
<keyword evidence="2 5" id="KW-0812">Transmembrane</keyword>
<evidence type="ECO:0000256" key="5">
    <source>
        <dbReference type="SAM" id="Phobius"/>
    </source>
</evidence>
<dbReference type="Pfam" id="PF04505">
    <property type="entry name" value="CD225"/>
    <property type="match status" value="1"/>
</dbReference>
<accession>A0A3N4UYK4</accession>
<evidence type="ECO:0000313" key="7">
    <source>
        <dbReference type="Proteomes" id="UP000269708"/>
    </source>
</evidence>
<feature type="transmembrane region" description="Helical" evidence="5">
    <location>
        <begin position="20"/>
        <end position="49"/>
    </location>
</feature>
<keyword evidence="3 5" id="KW-1133">Transmembrane helix</keyword>
<dbReference type="InterPro" id="IPR051423">
    <property type="entry name" value="CD225/Dispanin"/>
</dbReference>
<dbReference type="OrthoDB" id="6024442at2"/>
<dbReference type="PANTHER" id="PTHR14948:SF44">
    <property type="entry name" value="PROLINE-RICH TRANSMEMBRANE PROTEIN 1-LIKE"/>
    <property type="match status" value="1"/>
</dbReference>
<comment type="subcellular location">
    <subcellularLocation>
        <location evidence="1">Membrane</location>
    </subcellularLocation>
</comment>
<feature type="transmembrane region" description="Helical" evidence="5">
    <location>
        <begin position="70"/>
        <end position="91"/>
    </location>
</feature>
<keyword evidence="4 5" id="KW-0472">Membrane</keyword>
<reference evidence="6 7" key="1">
    <citation type="submission" date="2018-11" db="EMBL/GenBank/DDBJ databases">
        <title>Genomic Encyclopedia of Type Strains, Phase IV (KMG-IV): sequencing the most valuable type-strain genomes for metagenomic binning, comparative biology and taxonomic classification.</title>
        <authorList>
            <person name="Goeker M."/>
        </authorList>
    </citation>
    <scope>NUCLEOTIDE SEQUENCE [LARGE SCALE GENOMIC DNA]</scope>
    <source>
        <strain evidence="6 7">DSM 25623</strain>
    </source>
</reference>
<dbReference type="PANTHER" id="PTHR14948">
    <property type="entry name" value="NG5"/>
    <property type="match status" value="1"/>
</dbReference>